<dbReference type="OrthoDB" id="1372046at2759"/>
<comment type="similarity">
    <text evidence="1">Belongs to the cytochrome P450 family.</text>
</comment>
<evidence type="ECO:0000256" key="2">
    <source>
        <dbReference type="ARBA" id="ARBA00022723"/>
    </source>
</evidence>
<keyword evidence="4" id="KW-1133">Transmembrane helix</keyword>
<evidence type="ECO:0000256" key="3">
    <source>
        <dbReference type="ARBA" id="ARBA00023004"/>
    </source>
</evidence>
<keyword evidence="3" id="KW-0408">Iron</keyword>
<dbReference type="GO" id="GO:0016125">
    <property type="term" value="P:sterol metabolic process"/>
    <property type="evidence" value="ECO:0007669"/>
    <property type="project" value="TreeGrafter"/>
</dbReference>
<organism evidence="5 6">
    <name type="scientific">Populus tomentosa</name>
    <name type="common">Chinese white poplar</name>
    <dbReference type="NCBI Taxonomy" id="118781"/>
    <lineage>
        <taxon>Eukaryota</taxon>
        <taxon>Viridiplantae</taxon>
        <taxon>Streptophyta</taxon>
        <taxon>Embryophyta</taxon>
        <taxon>Tracheophyta</taxon>
        <taxon>Spermatophyta</taxon>
        <taxon>Magnoliopsida</taxon>
        <taxon>eudicotyledons</taxon>
        <taxon>Gunneridae</taxon>
        <taxon>Pentapetalae</taxon>
        <taxon>rosids</taxon>
        <taxon>fabids</taxon>
        <taxon>Malpighiales</taxon>
        <taxon>Salicaceae</taxon>
        <taxon>Saliceae</taxon>
        <taxon>Populus</taxon>
    </lineage>
</organism>
<accession>A0A8X7Z3J5</accession>
<name>A0A8X7Z3J5_POPTO</name>
<keyword evidence="6" id="KW-1185">Reference proteome</keyword>
<evidence type="ECO:0000256" key="1">
    <source>
        <dbReference type="ARBA" id="ARBA00010617"/>
    </source>
</evidence>
<dbReference type="GO" id="GO:0046872">
    <property type="term" value="F:metal ion binding"/>
    <property type="evidence" value="ECO:0007669"/>
    <property type="project" value="UniProtKB-KW"/>
</dbReference>
<evidence type="ECO:0000313" key="6">
    <source>
        <dbReference type="Proteomes" id="UP000886885"/>
    </source>
</evidence>
<evidence type="ECO:0000256" key="4">
    <source>
        <dbReference type="SAM" id="Phobius"/>
    </source>
</evidence>
<dbReference type="PANTHER" id="PTHR24286">
    <property type="entry name" value="CYTOCHROME P450 26"/>
    <property type="match status" value="1"/>
</dbReference>
<reference evidence="5" key="1">
    <citation type="journal article" date="2020" name="bioRxiv">
        <title>Hybrid origin of Populus tomentosa Carr. identified through genome sequencing and phylogenomic analysis.</title>
        <authorList>
            <person name="An X."/>
            <person name="Gao K."/>
            <person name="Chen Z."/>
            <person name="Li J."/>
            <person name="Yang X."/>
            <person name="Yang X."/>
            <person name="Zhou J."/>
            <person name="Guo T."/>
            <person name="Zhao T."/>
            <person name="Huang S."/>
            <person name="Miao D."/>
            <person name="Khan W.U."/>
            <person name="Rao P."/>
            <person name="Ye M."/>
            <person name="Lei B."/>
            <person name="Liao W."/>
            <person name="Wang J."/>
            <person name="Ji L."/>
            <person name="Li Y."/>
            <person name="Guo B."/>
            <person name="Mustafa N.S."/>
            <person name="Li S."/>
            <person name="Yun Q."/>
            <person name="Keller S.R."/>
            <person name="Mao J."/>
            <person name="Zhang R."/>
            <person name="Strauss S.H."/>
        </authorList>
    </citation>
    <scope>NUCLEOTIDE SEQUENCE</scope>
    <source>
        <strain evidence="5">GM15</strain>
        <tissue evidence="5">Leaf</tissue>
    </source>
</reference>
<dbReference type="Proteomes" id="UP000886885">
    <property type="component" value="Chromosome 9D"/>
</dbReference>
<comment type="caution">
    <text evidence="5">The sequence shown here is derived from an EMBL/GenBank/DDBJ whole genome shotgun (WGS) entry which is preliminary data.</text>
</comment>
<dbReference type="GO" id="GO:0010268">
    <property type="term" value="P:brassinosteroid homeostasis"/>
    <property type="evidence" value="ECO:0007669"/>
    <property type="project" value="TreeGrafter"/>
</dbReference>
<evidence type="ECO:0000313" key="5">
    <source>
        <dbReference type="EMBL" id="KAG6761746.1"/>
    </source>
</evidence>
<dbReference type="PANTHER" id="PTHR24286:SF305">
    <property type="entry name" value="CYTOCHROME P450 708A2"/>
    <property type="match status" value="1"/>
</dbReference>
<dbReference type="GO" id="GO:0016132">
    <property type="term" value="P:brassinosteroid biosynthetic process"/>
    <property type="evidence" value="ECO:0007669"/>
    <property type="project" value="TreeGrafter"/>
</dbReference>
<dbReference type="EMBL" id="JAAWWB010000018">
    <property type="protein sequence ID" value="KAG6761746.1"/>
    <property type="molecule type" value="Genomic_DNA"/>
</dbReference>
<sequence>MAVRRSDDLEFLSGSIPNSEFSSTGRSFNCGKALGFKPKMNFRPDFRAQCALAVLAVYYTHWINRWRNPTCNGVLPPGSMGLPIIGETLELIIPRKLVEMWYLDSFSKLFARSGESRTNAFGIIHKYARSLTLTHFGSESLKERLLPQVENIVSKTLQMWSSNGSIDVKPAMVCDFTAKQLFSYDAENSSDKISEKFTKVIDAFMCLPLNIPGSTYHKCLKDKDSTLNILRNTLKERMNSPAESRRGDFLDQVIADMDKERFLTEDFIVNLIFGILFASFESISTAMIIGCRLLMAFGIWILIAVNCGKSHRTSELHAPQIVSLLLESYNPHVRYGAAFAVGISCADTGLGEAVSLPEPLTSDAVDFVRHCSCPEISVGKLEDKIHISGFSISSQGCSITIRTAGIAVNM</sequence>
<gene>
    <name evidence="5" type="ORF">POTOM_034979</name>
</gene>
<keyword evidence="4" id="KW-0812">Transmembrane</keyword>
<keyword evidence="4" id="KW-0472">Membrane</keyword>
<keyword evidence="2" id="KW-0479">Metal-binding</keyword>
<feature type="transmembrane region" description="Helical" evidence="4">
    <location>
        <begin position="262"/>
        <end position="280"/>
    </location>
</feature>
<dbReference type="AlphaFoldDB" id="A0A8X7Z3J5"/>
<dbReference type="GO" id="GO:0004497">
    <property type="term" value="F:monooxygenase activity"/>
    <property type="evidence" value="ECO:0007669"/>
    <property type="project" value="TreeGrafter"/>
</dbReference>
<protein>
    <submittedName>
        <fullName evidence="5">Uncharacterized protein</fullName>
    </submittedName>
</protein>
<proteinExistence type="inferred from homology"/>